<name>A0A1R4GZJ5_9GAMM</name>
<keyword evidence="2" id="KW-1185">Reference proteome</keyword>
<dbReference type="AlphaFoldDB" id="A0A1R4GZJ5"/>
<sequence>MFKWFYPIFVTVILAVNVQVFAKNNTVNAVNIDIGSDGRGIDGHAIQKVRRISGDALASGVVDVFVVKAPKKGGSILIEGGLSACAEAGFSSTPKTFSAFIKKLRSTHPKAGTFVNVKATESCLKIAKPQLCGGIASIACPTGQLCVDDPSDTCNPKQGGADCSGICKTK</sequence>
<protein>
    <submittedName>
        <fullName evidence="1">Kazal-type serine protease inhibitor domain</fullName>
    </submittedName>
</protein>
<accession>A0A1R4GZJ5</accession>
<gene>
    <name evidence="1" type="ORF">CRENPOLYSF2_1070005</name>
</gene>
<evidence type="ECO:0000313" key="2">
    <source>
        <dbReference type="Proteomes" id="UP000195442"/>
    </source>
</evidence>
<proteinExistence type="predicted"/>
<dbReference type="Proteomes" id="UP000195442">
    <property type="component" value="Unassembled WGS sequence"/>
</dbReference>
<evidence type="ECO:0000313" key="1">
    <source>
        <dbReference type="EMBL" id="SJM89240.1"/>
    </source>
</evidence>
<reference evidence="2" key="1">
    <citation type="submission" date="2017-02" db="EMBL/GenBank/DDBJ databases">
        <authorList>
            <person name="Daims H."/>
        </authorList>
    </citation>
    <scope>NUCLEOTIDE SEQUENCE [LARGE SCALE GENOMIC DNA]</scope>
</reference>
<organism evidence="1 2">
    <name type="scientific">Crenothrix polyspora</name>
    <dbReference type="NCBI Taxonomy" id="360316"/>
    <lineage>
        <taxon>Bacteria</taxon>
        <taxon>Pseudomonadati</taxon>
        <taxon>Pseudomonadota</taxon>
        <taxon>Gammaproteobacteria</taxon>
        <taxon>Methylococcales</taxon>
        <taxon>Crenotrichaceae</taxon>
        <taxon>Crenothrix</taxon>
    </lineage>
</organism>
<dbReference type="EMBL" id="FUKJ01000010">
    <property type="protein sequence ID" value="SJM89240.1"/>
    <property type="molecule type" value="Genomic_DNA"/>
</dbReference>